<proteinExistence type="predicted"/>
<feature type="compositionally biased region" description="Low complexity" evidence="1">
    <location>
        <begin position="92"/>
        <end position="106"/>
    </location>
</feature>
<name>A0A5R8Z4R6_9ACTN</name>
<dbReference type="AlphaFoldDB" id="A0A5R8Z4R6"/>
<feature type="region of interest" description="Disordered" evidence="1">
    <location>
        <begin position="42"/>
        <end position="122"/>
    </location>
</feature>
<comment type="caution">
    <text evidence="2">The sequence shown here is derived from an EMBL/GenBank/DDBJ whole genome shotgun (WGS) entry which is preliminary data.</text>
</comment>
<sequence length="122" mass="11582">MVELLGAVVSLAAVAVLALGALVTIAVVTLVALGVLAASTGRENYGRVPPVPAGEGSGEPARGAVSRDGAASGAERGAERGTTSGAVRGANSAASGAVRGAKGGAAVREHRVRASAASVRGA</sequence>
<protein>
    <submittedName>
        <fullName evidence="2">Uncharacterized protein</fullName>
    </submittedName>
</protein>
<organism evidence="2 3">
    <name type="scientific">Microbispora triticiradicis</name>
    <dbReference type="NCBI Taxonomy" id="2200763"/>
    <lineage>
        <taxon>Bacteria</taxon>
        <taxon>Bacillati</taxon>
        <taxon>Actinomycetota</taxon>
        <taxon>Actinomycetes</taxon>
        <taxon>Streptosporangiales</taxon>
        <taxon>Streptosporangiaceae</taxon>
        <taxon>Microbispora</taxon>
    </lineage>
</organism>
<evidence type="ECO:0000313" key="3">
    <source>
        <dbReference type="Proteomes" id="UP000309033"/>
    </source>
</evidence>
<dbReference type="Proteomes" id="UP000309033">
    <property type="component" value="Unassembled WGS sequence"/>
</dbReference>
<reference evidence="2" key="1">
    <citation type="submission" date="2019-05" db="EMBL/GenBank/DDBJ databases">
        <title>Isolation, diversity and antifungal activity of Actinobacteria from wheat.</title>
        <authorList>
            <person name="Yu B."/>
        </authorList>
    </citation>
    <scope>NUCLEOTIDE SEQUENCE [LARGE SCALE GENOMIC DNA]</scope>
    <source>
        <strain evidence="2">NEAU-HEGS1-5</strain>
    </source>
</reference>
<evidence type="ECO:0000256" key="1">
    <source>
        <dbReference type="SAM" id="MobiDB-lite"/>
    </source>
</evidence>
<keyword evidence="3" id="KW-1185">Reference proteome</keyword>
<dbReference type="EMBL" id="VANP01000004">
    <property type="protein sequence ID" value="TLP60798.1"/>
    <property type="molecule type" value="Genomic_DNA"/>
</dbReference>
<gene>
    <name evidence="2" type="ORF">FED44_13095</name>
</gene>
<evidence type="ECO:0000313" key="2">
    <source>
        <dbReference type="EMBL" id="TLP60798.1"/>
    </source>
</evidence>
<accession>A0A5R8Z4R6</accession>